<dbReference type="Proteomes" id="UP000199032">
    <property type="component" value="Unassembled WGS sequence"/>
</dbReference>
<name>A0A0S4LV84_9BACT</name>
<dbReference type="RefSeq" id="WP_090751354.1">
    <property type="nucleotide sequence ID" value="NZ_CZQA01000015.1"/>
</dbReference>
<feature type="chain" id="PRO_5006624292" description="DUF5666 domain-containing protein" evidence="1">
    <location>
        <begin position="25"/>
        <end position="121"/>
    </location>
</feature>
<evidence type="ECO:0000313" key="3">
    <source>
        <dbReference type="Proteomes" id="UP000199032"/>
    </source>
</evidence>
<sequence length="121" mass="13055">MNPTIRVMAVTLMGLAGLVSVVRAADPVSISSLQAYPEAYKMKVVQITGMVSGYQMHHFIGSNSKLEKCIQNFLVDDGSGMIEASYAALCQMGPVLLKDGDQVTIEGHYLGTLDVKAVQKY</sequence>
<evidence type="ECO:0000256" key="1">
    <source>
        <dbReference type="SAM" id="SignalP"/>
    </source>
</evidence>
<protein>
    <recommendedName>
        <fullName evidence="4">DUF5666 domain-containing protein</fullName>
    </recommendedName>
</protein>
<proteinExistence type="predicted"/>
<organism evidence="2 3">
    <name type="scientific">Candidatus Nitrospira nitrosa</name>
    <dbReference type="NCBI Taxonomy" id="1742972"/>
    <lineage>
        <taxon>Bacteria</taxon>
        <taxon>Pseudomonadati</taxon>
        <taxon>Nitrospirota</taxon>
        <taxon>Nitrospiria</taxon>
        <taxon>Nitrospirales</taxon>
        <taxon>Nitrospiraceae</taxon>
        <taxon>Nitrospira</taxon>
    </lineage>
</organism>
<evidence type="ECO:0000313" key="2">
    <source>
        <dbReference type="EMBL" id="CUS39750.1"/>
    </source>
</evidence>
<dbReference type="EMBL" id="CZQA01000015">
    <property type="protein sequence ID" value="CUS39750.1"/>
    <property type="molecule type" value="Genomic_DNA"/>
</dbReference>
<keyword evidence="3" id="KW-1185">Reference proteome</keyword>
<reference evidence="2 3" key="1">
    <citation type="submission" date="2015-10" db="EMBL/GenBank/DDBJ databases">
        <authorList>
            <person name="Gilbert D.G."/>
        </authorList>
    </citation>
    <scope>NUCLEOTIDE SEQUENCE [LARGE SCALE GENOMIC DNA]</scope>
    <source>
        <strain evidence="2">COMA1</strain>
    </source>
</reference>
<evidence type="ECO:0008006" key="4">
    <source>
        <dbReference type="Google" id="ProtNLM"/>
    </source>
</evidence>
<accession>A0A0S4LV84</accession>
<keyword evidence="1" id="KW-0732">Signal</keyword>
<dbReference type="AlphaFoldDB" id="A0A0S4LV84"/>
<dbReference type="OrthoDB" id="9800211at2"/>
<feature type="signal peptide" evidence="1">
    <location>
        <begin position="1"/>
        <end position="24"/>
    </location>
</feature>
<dbReference type="STRING" id="1742972.COMA1_90039"/>
<gene>
    <name evidence="2" type="ORF">COMA1_90039</name>
</gene>